<dbReference type="Gene3D" id="3.50.50.60">
    <property type="entry name" value="FAD/NAD(P)-binding domain"/>
    <property type="match status" value="1"/>
</dbReference>
<name>A0A1M6PN53_9BACT</name>
<dbReference type="STRING" id="1168035.SAMN05444280_1662"/>
<gene>
    <name evidence="1" type="ORF">SAMN05444280_1662</name>
</gene>
<dbReference type="SUPFAM" id="SSF51905">
    <property type="entry name" value="FAD/NAD(P)-binding domain"/>
    <property type="match status" value="1"/>
</dbReference>
<dbReference type="AlphaFoldDB" id="A0A1M6PN53"/>
<proteinExistence type="predicted"/>
<accession>A0A1M6PN53</accession>
<dbReference type="GO" id="GO:0008734">
    <property type="term" value="F:L-aspartate oxidase activity"/>
    <property type="evidence" value="ECO:0007669"/>
    <property type="project" value="InterPro"/>
</dbReference>
<reference evidence="1 2" key="1">
    <citation type="submission" date="2016-11" db="EMBL/GenBank/DDBJ databases">
        <authorList>
            <person name="Jaros S."/>
            <person name="Januszkiewicz K."/>
            <person name="Wedrychowicz H."/>
        </authorList>
    </citation>
    <scope>NUCLEOTIDE SEQUENCE [LARGE SCALE GENOMIC DNA]</scope>
    <source>
        <strain evidence="1 2">DSM 27063</strain>
    </source>
</reference>
<keyword evidence="2" id="KW-1185">Reference proteome</keyword>
<dbReference type="InterPro" id="IPR036188">
    <property type="entry name" value="FAD/NAD-bd_sf"/>
</dbReference>
<evidence type="ECO:0000313" key="1">
    <source>
        <dbReference type="EMBL" id="SHK09389.1"/>
    </source>
</evidence>
<dbReference type="Pfam" id="PF12831">
    <property type="entry name" value="FAD_oxidored"/>
    <property type="match status" value="1"/>
</dbReference>
<dbReference type="GO" id="GO:0009435">
    <property type="term" value="P:NAD+ biosynthetic process"/>
    <property type="evidence" value="ECO:0007669"/>
    <property type="project" value="InterPro"/>
</dbReference>
<dbReference type="PANTHER" id="PTHR42716">
    <property type="entry name" value="L-ASPARTATE OXIDASE"/>
    <property type="match status" value="1"/>
</dbReference>
<dbReference type="Proteomes" id="UP000184050">
    <property type="component" value="Unassembled WGS sequence"/>
</dbReference>
<protein>
    <submittedName>
        <fullName evidence="1">FAD dependent oxidoreductase</fullName>
    </submittedName>
</protein>
<dbReference type="InterPro" id="IPR005288">
    <property type="entry name" value="NadB"/>
</dbReference>
<dbReference type="OrthoDB" id="615715at2"/>
<dbReference type="EMBL" id="FQZE01000066">
    <property type="protein sequence ID" value="SHK09389.1"/>
    <property type="molecule type" value="Genomic_DNA"/>
</dbReference>
<evidence type="ECO:0000313" key="2">
    <source>
        <dbReference type="Proteomes" id="UP000184050"/>
    </source>
</evidence>
<dbReference type="RefSeq" id="WP_073174132.1">
    <property type="nucleotide sequence ID" value="NZ_FQZE01000066.1"/>
</dbReference>
<organism evidence="1 2">
    <name type="scientific">Tangfeifania diversioriginum</name>
    <dbReference type="NCBI Taxonomy" id="1168035"/>
    <lineage>
        <taxon>Bacteria</taxon>
        <taxon>Pseudomonadati</taxon>
        <taxon>Bacteroidota</taxon>
        <taxon>Bacteroidia</taxon>
        <taxon>Marinilabiliales</taxon>
        <taxon>Prolixibacteraceae</taxon>
        <taxon>Tangfeifania</taxon>
    </lineage>
</organism>
<dbReference type="PANTHER" id="PTHR42716:SF1">
    <property type="entry name" value="SLL0471 PROTEIN"/>
    <property type="match status" value="1"/>
</dbReference>
<sequence>MKLKELKTDIVIVGGGLGSIAAAISIAKLGKKCIITEETDWIGGQLTSQAVPMDEHPWMEFFGCTQTYRQLRNEIREYYKKYYPVTSRSRMDPYFSPGASLTTRLPCEPKIALSALFSMLAPFCSNESITILTEYKPEEVEIIGDVIKKVRVKDLKTGDFLDVSGEYFLEGTENGEILKLGNIEYVTGAESRNDTKELHAEENKDPQNMQAFTFCYALSYYPDEDNTIDKPETYEFWKNYQAPFQTNKNFSWNPQTNRKYQFFPDKEVNLFSIWQYRRILYKKNFENGFLKGDLSLMNSSHNDYWLGSIIDVSENKKIENIEKAKQLSLSEIYWLQTDAPRPDGGVGYPGLKLRYDYTNTRDGLAKYPYIRESRRLLAEFQILEQHVGLEALELDNLSEAVNFPDTIGIGCYNIDLHPTTGGQPSLNIPTRPFQISLGALIPRRVKNLIAASKNIGTTHITNGCYRLHSIEWNIGEAAGVLAAYCLKNSLMPTQVRNKTKSLTDYQKVLKKMGIELEWPKFIKGTSYHKHFKDITDWDWGENDKRNLWNI</sequence>